<feature type="domain" description="Prokaryotic-type class I peptide chain release factors" evidence="6">
    <location>
        <begin position="623"/>
        <end position="639"/>
    </location>
</feature>
<dbReference type="Gene3D" id="3.30.160.20">
    <property type="match status" value="2"/>
</dbReference>
<proteinExistence type="inferred from homology"/>
<accession>A0A2H1VZ72</accession>
<dbReference type="PANTHER" id="PTHR43804">
    <property type="entry name" value="LD18447P"/>
    <property type="match status" value="1"/>
</dbReference>
<dbReference type="InterPro" id="IPR005139">
    <property type="entry name" value="PCRF"/>
</dbReference>
<evidence type="ECO:0000256" key="3">
    <source>
        <dbReference type="ARBA" id="ARBA00022917"/>
    </source>
</evidence>
<comment type="similarity">
    <text evidence="1">Belongs to the prokaryotic/mitochondrial release factor family.</text>
</comment>
<dbReference type="Pfam" id="PF03462">
    <property type="entry name" value="PCRF"/>
    <property type="match status" value="2"/>
</dbReference>
<evidence type="ECO:0000256" key="1">
    <source>
        <dbReference type="ARBA" id="ARBA00010835"/>
    </source>
</evidence>
<dbReference type="SMART" id="SM00937">
    <property type="entry name" value="PCRF"/>
    <property type="match status" value="2"/>
</dbReference>
<protein>
    <submittedName>
        <fullName evidence="7">SFRICE_005524</fullName>
    </submittedName>
</protein>
<evidence type="ECO:0000256" key="4">
    <source>
        <dbReference type="SAM" id="Coils"/>
    </source>
</evidence>
<gene>
    <name evidence="7" type="ORF">SFRICE_005524</name>
</gene>
<dbReference type="EMBL" id="ODYU01005348">
    <property type="protein sequence ID" value="SOQ46103.1"/>
    <property type="molecule type" value="Genomic_DNA"/>
</dbReference>
<dbReference type="InterPro" id="IPR000352">
    <property type="entry name" value="Pep_chain_release_fac_I"/>
</dbReference>
<dbReference type="InterPro" id="IPR050057">
    <property type="entry name" value="Prokaryotic/Mito_RF"/>
</dbReference>
<reference evidence="7" key="1">
    <citation type="submission" date="2016-07" db="EMBL/GenBank/DDBJ databases">
        <authorList>
            <person name="Bretaudeau A."/>
        </authorList>
    </citation>
    <scope>NUCLEOTIDE SEQUENCE</scope>
    <source>
        <strain evidence="7">Rice</strain>
        <tissue evidence="7">Whole body</tissue>
    </source>
</reference>
<organism evidence="7">
    <name type="scientific">Spodoptera frugiperda</name>
    <name type="common">Fall armyworm</name>
    <dbReference type="NCBI Taxonomy" id="7108"/>
    <lineage>
        <taxon>Eukaryota</taxon>
        <taxon>Metazoa</taxon>
        <taxon>Ecdysozoa</taxon>
        <taxon>Arthropoda</taxon>
        <taxon>Hexapoda</taxon>
        <taxon>Insecta</taxon>
        <taxon>Pterygota</taxon>
        <taxon>Neoptera</taxon>
        <taxon>Endopterygota</taxon>
        <taxon>Lepidoptera</taxon>
        <taxon>Glossata</taxon>
        <taxon>Ditrysia</taxon>
        <taxon>Noctuoidea</taxon>
        <taxon>Noctuidae</taxon>
        <taxon>Amphipyrinae</taxon>
        <taxon>Spodoptera</taxon>
    </lineage>
</organism>
<name>A0A2H1VZ72_SPOFR</name>
<dbReference type="Gene3D" id="3.30.70.1660">
    <property type="match status" value="2"/>
</dbReference>
<evidence type="ECO:0000256" key="5">
    <source>
        <dbReference type="SAM" id="MobiDB-lite"/>
    </source>
</evidence>
<feature type="region of interest" description="Disordered" evidence="5">
    <location>
        <begin position="680"/>
        <end position="706"/>
    </location>
</feature>
<sequence length="770" mass="88207">MSSFCRSVFLRQMISIVKNNLIRKSSSRASFDLSEPVIKAYFKRIMFEHEDLYMKMQRTPEESRRYFEIKPIVNILQHRISLLENIATLKQLIKNKYTQNEDDAEIKKMMKEESKIYEKRMEDLDRELQRTLLDPKLTEGVVLLEVKADSGGEEAMNFAKKLFKMYKTYANYRDWETSVVSYEKSSEEGIIKASMFIEGLGAFEFMKLEAGIHCAKKASATKGDGQNIETSTAVVTVLPKPTEDQLSIPETDIIEEKLPNDSAVRITHIPTGLVAECQENKSKTKNKHVAIQKLRTLLLEKQDQTRNSESEISVANGGQEVRTYDYTQDKVIEHRKGGGTVQNLQRFMHGSEKLEELQENLLKEQTCSTLMEEINQYAAERLFTADNFYLLRKFSSQNALNLSEPAVQGYLKQLMFEHEHLCLNMKRTAEENRRLFQIKPIVNVLEQRVTLYDNIETLKELNKKPHHDDEMKKMIKEEAEIYLKRITEVDMELQSALLEPQLSEGGVLLEVTAGAGGQEAMLFARELFDMYELYAKYKNWQVCLVSLEKSDIGGIRKASMFIDGVGVPELMKMEAGVHRVQRIPATEKGGRIHTSTVSVAVLPKPTDIECDISDRDLVIETKRASGAGGQHVNTTDSAVRITHTPTGTVVECQEGRSQIKNKEIALQKLRTLLLEKQQQEQQSKINSERKSQVGSSNRNEKIRTYNYPQDRVTEHREGGGTVHNLKGFMEGDGQLEELQYSLLRAQKHQTLLEEINRYAKYTNMKTVDNN</sequence>
<evidence type="ECO:0000259" key="6">
    <source>
        <dbReference type="PROSITE" id="PS00745"/>
    </source>
</evidence>
<keyword evidence="3" id="KW-0648">Protein biosynthesis</keyword>
<evidence type="ECO:0000313" key="7">
    <source>
        <dbReference type="EMBL" id="SOQ46103.1"/>
    </source>
</evidence>
<dbReference type="GO" id="GO:0003747">
    <property type="term" value="F:translation release factor activity"/>
    <property type="evidence" value="ECO:0007669"/>
    <property type="project" value="InterPro"/>
</dbReference>
<dbReference type="PROSITE" id="PS00745">
    <property type="entry name" value="RF_PROK_I"/>
    <property type="match status" value="1"/>
</dbReference>
<dbReference type="Gene3D" id="6.10.140.1950">
    <property type="match status" value="2"/>
</dbReference>
<keyword evidence="2" id="KW-0488">Methylation</keyword>
<dbReference type="GO" id="GO:0005737">
    <property type="term" value="C:cytoplasm"/>
    <property type="evidence" value="ECO:0007669"/>
    <property type="project" value="UniProtKB-ARBA"/>
</dbReference>
<dbReference type="FunFam" id="3.30.160.20:FF:000004">
    <property type="entry name" value="Peptide chain release factor 1"/>
    <property type="match status" value="1"/>
</dbReference>
<dbReference type="OrthoDB" id="2019491at2759"/>
<dbReference type="SUPFAM" id="SSF75620">
    <property type="entry name" value="Release factor"/>
    <property type="match status" value="2"/>
</dbReference>
<dbReference type="InterPro" id="IPR045853">
    <property type="entry name" value="Pep_chain_release_fac_I_sf"/>
</dbReference>
<dbReference type="AlphaFoldDB" id="A0A2H1VZ72"/>
<evidence type="ECO:0000256" key="2">
    <source>
        <dbReference type="ARBA" id="ARBA00022481"/>
    </source>
</evidence>
<dbReference type="Pfam" id="PF00472">
    <property type="entry name" value="RF-1"/>
    <property type="match status" value="2"/>
</dbReference>
<feature type="coiled-coil region" evidence="4">
    <location>
        <begin position="107"/>
        <end position="134"/>
    </location>
</feature>
<keyword evidence="4" id="KW-0175">Coiled coil</keyword>
<dbReference type="PANTHER" id="PTHR43804:SF7">
    <property type="entry name" value="LD18447P"/>
    <property type="match status" value="1"/>
</dbReference>